<name>A0A8J4V5A3_9MYCE</name>
<comment type="caution">
    <text evidence="4">The sequence shown here is derived from an EMBL/GenBank/DDBJ whole genome shotgun (WGS) entry which is preliminary data.</text>
</comment>
<feature type="domain" description="Chromatin target of PRMT1 protein C-terminal" evidence="3">
    <location>
        <begin position="54"/>
        <end position="139"/>
    </location>
</feature>
<keyword evidence="5" id="KW-1185">Reference proteome</keyword>
<proteinExistence type="predicted"/>
<reference evidence="4" key="1">
    <citation type="submission" date="2020-01" db="EMBL/GenBank/DDBJ databases">
        <title>Development of genomics and gene disruption for Polysphondylium violaceum indicates a role for the polyketide synthase stlB in stalk morphogenesis.</title>
        <authorList>
            <person name="Narita B."/>
            <person name="Kawabe Y."/>
            <person name="Kin K."/>
            <person name="Saito T."/>
            <person name="Gibbs R."/>
            <person name="Kuspa A."/>
            <person name="Muzny D."/>
            <person name="Queller D."/>
            <person name="Richards S."/>
            <person name="Strassman J."/>
            <person name="Sucgang R."/>
            <person name="Worley K."/>
            <person name="Schaap P."/>
        </authorList>
    </citation>
    <scope>NUCLEOTIDE SEQUENCE</scope>
    <source>
        <strain evidence="4">QSvi11</strain>
    </source>
</reference>
<dbReference type="OrthoDB" id="1929311at2759"/>
<evidence type="ECO:0000256" key="1">
    <source>
        <dbReference type="ARBA" id="ARBA00022884"/>
    </source>
</evidence>
<dbReference type="GO" id="GO:0003723">
    <property type="term" value="F:RNA binding"/>
    <property type="evidence" value="ECO:0007669"/>
    <property type="project" value="UniProtKB-KW"/>
</dbReference>
<evidence type="ECO:0000259" key="3">
    <source>
        <dbReference type="SMART" id="SM01218"/>
    </source>
</evidence>
<dbReference type="PANTHER" id="PTHR24030">
    <property type="entry name" value="PROTEIN CMSS1"/>
    <property type="match status" value="1"/>
</dbReference>
<dbReference type="Proteomes" id="UP000695562">
    <property type="component" value="Unassembled WGS sequence"/>
</dbReference>
<dbReference type="InterPro" id="IPR025715">
    <property type="entry name" value="FoP_C"/>
</dbReference>
<dbReference type="AlphaFoldDB" id="A0A8J4V5A3"/>
<feature type="region of interest" description="Disordered" evidence="2">
    <location>
        <begin position="1"/>
        <end position="174"/>
    </location>
</feature>
<dbReference type="InterPro" id="IPR032704">
    <property type="entry name" value="Cms1"/>
</dbReference>
<sequence length="402" mass="43107">MVGEMNRGGRGGGGRGGSFSRGGNRGGFGGGDRGRGGFGGRGGSRGGFGGRGGGRGGFGGGDRGRGGFGGRGGRGGFGGGDRGRGGFGGRGGGRGGFGNKQQDQPKKRIITADDLDDNYVKEDYNSDSEEQQSKKQKTIDSDEDDYKVVGEESSQQQNKSKKPPKKKNEGDLQSSIESLTSESQAMLFTKKHRELLKLTAIEAVSFKEDYFIQPNQGVEDLGAFLKQLHPLLHTLPSKRFKLHNGAPLVIIATCSATRAIGISKVLADFGKIGLYFAKHKKIEEHIDVLNTYPVRVIVGTPNRLFKLAENGALKLKGSTLASKPPAASTPAGGDNKRKLDHFKNNTDTTEELESKRFLIIDKSFTTLKGEDIFRISGADLFEFFNYACKDLVEKGDMKIAMV</sequence>
<protein>
    <recommendedName>
        <fullName evidence="3">Chromatin target of PRMT1 protein C-terminal domain-containing protein</fullName>
    </recommendedName>
</protein>
<evidence type="ECO:0000256" key="2">
    <source>
        <dbReference type="SAM" id="MobiDB-lite"/>
    </source>
</evidence>
<feature type="region of interest" description="Disordered" evidence="2">
    <location>
        <begin position="319"/>
        <end position="340"/>
    </location>
</feature>
<accession>A0A8J4V5A3</accession>
<gene>
    <name evidence="4" type="ORF">CYY_000753</name>
</gene>
<keyword evidence="1" id="KW-0694">RNA-binding</keyword>
<dbReference type="PANTHER" id="PTHR24030:SF0">
    <property type="entry name" value="PROTEIN CMSS1"/>
    <property type="match status" value="1"/>
</dbReference>
<dbReference type="GO" id="GO:0030686">
    <property type="term" value="C:90S preribosome"/>
    <property type="evidence" value="ECO:0007669"/>
    <property type="project" value="TreeGrafter"/>
</dbReference>
<dbReference type="EMBL" id="AJWJ01000015">
    <property type="protein sequence ID" value="KAF2077953.1"/>
    <property type="molecule type" value="Genomic_DNA"/>
</dbReference>
<dbReference type="Pfam" id="PF14617">
    <property type="entry name" value="CMS1"/>
    <property type="match status" value="1"/>
</dbReference>
<dbReference type="GO" id="GO:0005634">
    <property type="term" value="C:nucleus"/>
    <property type="evidence" value="ECO:0007669"/>
    <property type="project" value="TreeGrafter"/>
</dbReference>
<feature type="compositionally biased region" description="Gly residues" evidence="2">
    <location>
        <begin position="1"/>
        <end position="98"/>
    </location>
</feature>
<dbReference type="SMART" id="SM01218">
    <property type="entry name" value="FoP_duplication"/>
    <property type="match status" value="1"/>
</dbReference>
<evidence type="ECO:0000313" key="4">
    <source>
        <dbReference type="EMBL" id="KAF2077953.1"/>
    </source>
</evidence>
<organism evidence="4 5">
    <name type="scientific">Polysphondylium violaceum</name>
    <dbReference type="NCBI Taxonomy" id="133409"/>
    <lineage>
        <taxon>Eukaryota</taxon>
        <taxon>Amoebozoa</taxon>
        <taxon>Evosea</taxon>
        <taxon>Eumycetozoa</taxon>
        <taxon>Dictyostelia</taxon>
        <taxon>Dictyosteliales</taxon>
        <taxon>Dictyosteliaceae</taxon>
        <taxon>Polysphondylium</taxon>
    </lineage>
</organism>
<feature type="compositionally biased region" description="Basic and acidic residues" evidence="2">
    <location>
        <begin position="131"/>
        <end position="150"/>
    </location>
</feature>
<evidence type="ECO:0000313" key="5">
    <source>
        <dbReference type="Proteomes" id="UP000695562"/>
    </source>
</evidence>